<dbReference type="EMBL" id="CM000786">
    <property type="protein sequence ID" value="AQK44854.1"/>
    <property type="molecule type" value="Genomic_DNA"/>
</dbReference>
<evidence type="ECO:0000313" key="2">
    <source>
        <dbReference type="EMBL" id="AQK44854.1"/>
    </source>
</evidence>
<feature type="region of interest" description="Disordered" evidence="1">
    <location>
        <begin position="70"/>
        <end position="95"/>
    </location>
</feature>
<accession>A0A1D6JAF2</accession>
<proteinExistence type="predicted"/>
<dbReference type="AlphaFoldDB" id="A0A1D6JAF2"/>
<organism evidence="2">
    <name type="scientific">Zea mays</name>
    <name type="common">Maize</name>
    <dbReference type="NCBI Taxonomy" id="4577"/>
    <lineage>
        <taxon>Eukaryota</taxon>
        <taxon>Viridiplantae</taxon>
        <taxon>Streptophyta</taxon>
        <taxon>Embryophyta</taxon>
        <taxon>Tracheophyta</taxon>
        <taxon>Spermatophyta</taxon>
        <taxon>Magnoliopsida</taxon>
        <taxon>Liliopsida</taxon>
        <taxon>Poales</taxon>
        <taxon>Poaceae</taxon>
        <taxon>PACMAD clade</taxon>
        <taxon>Panicoideae</taxon>
        <taxon>Andropogonodae</taxon>
        <taxon>Andropogoneae</taxon>
        <taxon>Tripsacinae</taxon>
        <taxon>Zea</taxon>
    </lineage>
</organism>
<protein>
    <submittedName>
        <fullName evidence="2">Uncharacterized protein</fullName>
    </submittedName>
</protein>
<sequence>MFCLRTLRSPAASDSPDPASPAISAAAPATSITPTRDIPPRTPSTRSGPSPNVVCFFVCSSSQPTRLQQCGRGRLAGGGRRRRHLQRLQAGIRRS</sequence>
<evidence type="ECO:0000256" key="1">
    <source>
        <dbReference type="SAM" id="MobiDB-lite"/>
    </source>
</evidence>
<gene>
    <name evidence="2" type="ORF">ZEAMMB73_Zm00001d025855</name>
</gene>
<feature type="compositionally biased region" description="Low complexity" evidence="1">
    <location>
        <begin position="9"/>
        <end position="36"/>
    </location>
</feature>
<feature type="region of interest" description="Disordered" evidence="1">
    <location>
        <begin position="1"/>
        <end position="51"/>
    </location>
</feature>
<reference evidence="2" key="1">
    <citation type="submission" date="2015-12" db="EMBL/GenBank/DDBJ databases">
        <title>Update maize B73 reference genome by single molecule sequencing technologies.</title>
        <authorList>
            <consortium name="Maize Genome Sequencing Project"/>
            <person name="Ware D."/>
        </authorList>
    </citation>
    <scope>NUCLEOTIDE SEQUENCE</scope>
    <source>
        <tissue evidence="2">Seedling</tissue>
    </source>
</reference>
<name>A0A1D6JAF2_MAIZE</name>